<keyword evidence="4" id="KW-1185">Reference proteome</keyword>
<dbReference type="OrthoDB" id="195032at2759"/>
<evidence type="ECO:0000313" key="3">
    <source>
        <dbReference type="EMBL" id="GMH60336.1"/>
    </source>
</evidence>
<evidence type="ECO:0000313" key="4">
    <source>
        <dbReference type="Proteomes" id="UP001165122"/>
    </source>
</evidence>
<feature type="signal peptide" evidence="2">
    <location>
        <begin position="1"/>
        <end position="19"/>
    </location>
</feature>
<comment type="caution">
    <text evidence="3">The sequence shown here is derived from an EMBL/GenBank/DDBJ whole genome shotgun (WGS) entry which is preliminary data.</text>
</comment>
<gene>
    <name evidence="3" type="ORF">TrLO_g3801</name>
</gene>
<feature type="compositionally biased region" description="Low complexity" evidence="1">
    <location>
        <begin position="148"/>
        <end position="163"/>
    </location>
</feature>
<protein>
    <submittedName>
        <fullName evidence="3">Uncharacterized protein</fullName>
    </submittedName>
</protein>
<name>A0A9W6ZVC9_9STRA</name>
<reference evidence="4" key="1">
    <citation type="journal article" date="2023" name="Commun. Biol.">
        <title>Genome analysis of Parmales, the sister group of diatoms, reveals the evolutionary specialization of diatoms from phago-mixotrophs to photoautotrophs.</title>
        <authorList>
            <person name="Ban H."/>
            <person name="Sato S."/>
            <person name="Yoshikawa S."/>
            <person name="Yamada K."/>
            <person name="Nakamura Y."/>
            <person name="Ichinomiya M."/>
            <person name="Sato N."/>
            <person name="Blanc-Mathieu R."/>
            <person name="Endo H."/>
            <person name="Kuwata A."/>
            <person name="Ogata H."/>
        </authorList>
    </citation>
    <scope>NUCLEOTIDE SEQUENCE [LARGE SCALE GENOMIC DNA]</scope>
    <source>
        <strain evidence="4">NIES 3700</strain>
    </source>
</reference>
<feature type="region of interest" description="Disordered" evidence="1">
    <location>
        <begin position="140"/>
        <end position="164"/>
    </location>
</feature>
<accession>A0A9W6ZVC9</accession>
<dbReference type="Proteomes" id="UP001165122">
    <property type="component" value="Unassembled WGS sequence"/>
</dbReference>
<dbReference type="EMBL" id="BRXW01000498">
    <property type="protein sequence ID" value="GMH60336.1"/>
    <property type="molecule type" value="Genomic_DNA"/>
</dbReference>
<evidence type="ECO:0000256" key="2">
    <source>
        <dbReference type="SAM" id="SignalP"/>
    </source>
</evidence>
<keyword evidence="2" id="KW-0732">Signal</keyword>
<feature type="chain" id="PRO_5040782772" evidence="2">
    <location>
        <begin position="20"/>
        <end position="271"/>
    </location>
</feature>
<sequence>MGAFSPVLTVLTFSPFLLLFNDFILQPLPPPHPYLGYDDLFKSLLWTPFSLYILSHIETLVHPIQTFNQRHVFTIISGMYIYGFGINHSHNAASNWYENKMNLRTPEVIHWFDEICGHYVIVGVYAVVQLYWICTGGEEGKGTDSQASTPNSVSSSESFESPPTIQPSDYSYVRNLGILGGYLSALLIIESQGVEIMIPLDMTIIVMSLSSGPKELSTYCRANSILHLMVWAGWFWRFGGRFVEPSELKGKGWDPVDVFFGGMVSMREWVE</sequence>
<evidence type="ECO:0000256" key="1">
    <source>
        <dbReference type="SAM" id="MobiDB-lite"/>
    </source>
</evidence>
<organism evidence="3 4">
    <name type="scientific">Triparma laevis f. longispina</name>
    <dbReference type="NCBI Taxonomy" id="1714387"/>
    <lineage>
        <taxon>Eukaryota</taxon>
        <taxon>Sar</taxon>
        <taxon>Stramenopiles</taxon>
        <taxon>Ochrophyta</taxon>
        <taxon>Bolidophyceae</taxon>
        <taxon>Parmales</taxon>
        <taxon>Triparmaceae</taxon>
        <taxon>Triparma</taxon>
    </lineage>
</organism>
<proteinExistence type="predicted"/>
<dbReference type="AlphaFoldDB" id="A0A9W6ZVC9"/>